<dbReference type="EMBL" id="NFFZ01000001">
    <property type="protein sequence ID" value="OTI65961.1"/>
    <property type="molecule type" value="Genomic_DNA"/>
</dbReference>
<accession>A0A241XXC5</accession>
<organism evidence="2 3">
    <name type="scientific">Pseudomonas aeruginosa</name>
    <dbReference type="NCBI Taxonomy" id="287"/>
    <lineage>
        <taxon>Bacteria</taxon>
        <taxon>Pseudomonadati</taxon>
        <taxon>Pseudomonadota</taxon>
        <taxon>Gammaproteobacteria</taxon>
        <taxon>Pseudomonadales</taxon>
        <taxon>Pseudomonadaceae</taxon>
        <taxon>Pseudomonas</taxon>
    </lineage>
</organism>
<dbReference type="Proteomes" id="UP000194857">
    <property type="component" value="Unassembled WGS sequence"/>
</dbReference>
<reference evidence="2 3" key="1">
    <citation type="submission" date="2017-05" db="EMBL/GenBank/DDBJ databases">
        <authorList>
            <person name="Song R."/>
            <person name="Chenine A.L."/>
            <person name="Ruprecht R.M."/>
        </authorList>
    </citation>
    <scope>NUCLEOTIDE SEQUENCE [LARGE SCALE GENOMIC DNA]</scope>
    <source>
        <strain evidence="2 3">S567_C10_BS</strain>
    </source>
</reference>
<evidence type="ECO:0000256" key="1">
    <source>
        <dbReference type="SAM" id="MobiDB-lite"/>
    </source>
</evidence>
<protein>
    <submittedName>
        <fullName evidence="2">Uncharacterized protein</fullName>
    </submittedName>
</protein>
<sequence length="99" mass="10325">MPRSSLGPTGWWGFFCPPDGSAKLRPVVPPANATGPAGASSARTMTGARRQPSQRSQPYEKQGFSSGTADLRPSSGFFPDTLNLGPAGPIQSYLSDQSA</sequence>
<name>A0A241XXC5_PSEAI</name>
<feature type="region of interest" description="Disordered" evidence="1">
    <location>
        <begin position="23"/>
        <end position="99"/>
    </location>
</feature>
<proteinExistence type="predicted"/>
<gene>
    <name evidence="2" type="ORF">CAZ10_01380</name>
</gene>
<evidence type="ECO:0000313" key="3">
    <source>
        <dbReference type="Proteomes" id="UP000194857"/>
    </source>
</evidence>
<feature type="compositionally biased region" description="Polar residues" evidence="1">
    <location>
        <begin position="51"/>
        <end position="68"/>
    </location>
</feature>
<comment type="caution">
    <text evidence="2">The sequence shown here is derived from an EMBL/GenBank/DDBJ whole genome shotgun (WGS) entry which is preliminary data.</text>
</comment>
<evidence type="ECO:0000313" key="2">
    <source>
        <dbReference type="EMBL" id="OTI65961.1"/>
    </source>
</evidence>
<dbReference type="AlphaFoldDB" id="A0A241XXC5"/>